<keyword evidence="5" id="KW-0811">Translocation</keyword>
<dbReference type="Pfam" id="PF10168">
    <property type="entry name" value="Nup88"/>
    <property type="match status" value="2"/>
</dbReference>
<accession>A0A1Y2CH19</accession>
<comment type="subcellular location">
    <subcellularLocation>
        <location evidence="1">Nucleus</location>
        <location evidence="1">Nuclear pore complex</location>
    </subcellularLocation>
</comment>
<evidence type="ECO:0000256" key="2">
    <source>
        <dbReference type="ARBA" id="ARBA00022448"/>
    </source>
</evidence>
<evidence type="ECO:0000256" key="1">
    <source>
        <dbReference type="ARBA" id="ARBA00004567"/>
    </source>
</evidence>
<evidence type="ECO:0000256" key="4">
    <source>
        <dbReference type="ARBA" id="ARBA00022927"/>
    </source>
</evidence>
<dbReference type="Gene3D" id="2.130.10.10">
    <property type="entry name" value="YVTN repeat-like/Quinoprotein amine dehydrogenase"/>
    <property type="match status" value="1"/>
</dbReference>
<keyword evidence="8" id="KW-0175">Coiled coil</keyword>
<evidence type="ECO:0000313" key="9">
    <source>
        <dbReference type="EMBL" id="ORY46329.1"/>
    </source>
</evidence>
<dbReference type="PANTHER" id="PTHR13257">
    <property type="entry name" value="NUCLEOPORIN NUP84-RELATED"/>
    <property type="match status" value="1"/>
</dbReference>
<dbReference type="InterPro" id="IPR019321">
    <property type="entry name" value="Nucleoporin_Nup88"/>
</dbReference>
<dbReference type="GO" id="GO:0017056">
    <property type="term" value="F:structural constituent of nuclear pore"/>
    <property type="evidence" value="ECO:0007669"/>
    <property type="project" value="InterPro"/>
</dbReference>
<evidence type="ECO:0000256" key="7">
    <source>
        <dbReference type="ARBA" id="ARBA00023242"/>
    </source>
</evidence>
<name>A0A1Y2CH19_9FUNG</name>
<reference evidence="9 10" key="1">
    <citation type="submission" date="2016-07" db="EMBL/GenBank/DDBJ databases">
        <title>Pervasive Adenine N6-methylation of Active Genes in Fungi.</title>
        <authorList>
            <consortium name="DOE Joint Genome Institute"/>
            <person name="Mondo S.J."/>
            <person name="Dannebaum R.O."/>
            <person name="Kuo R.C."/>
            <person name="Labutti K."/>
            <person name="Haridas S."/>
            <person name="Kuo A."/>
            <person name="Salamov A."/>
            <person name="Ahrendt S.R."/>
            <person name="Lipzen A."/>
            <person name="Sullivan W."/>
            <person name="Andreopoulos W.B."/>
            <person name="Clum A."/>
            <person name="Lindquist E."/>
            <person name="Daum C."/>
            <person name="Ramamoorthy G.K."/>
            <person name="Gryganskyi A."/>
            <person name="Culley D."/>
            <person name="Magnuson J.K."/>
            <person name="James T.Y."/>
            <person name="O'Malley M.A."/>
            <person name="Stajich J.E."/>
            <person name="Spatafora J.W."/>
            <person name="Visel A."/>
            <person name="Grigoriev I.V."/>
        </authorList>
    </citation>
    <scope>NUCLEOTIDE SEQUENCE [LARGE SCALE GENOMIC DNA]</scope>
    <source>
        <strain evidence="9 10">JEL800</strain>
    </source>
</reference>
<proteinExistence type="predicted"/>
<dbReference type="OrthoDB" id="341482at2759"/>
<evidence type="ECO:0000256" key="8">
    <source>
        <dbReference type="SAM" id="Coils"/>
    </source>
</evidence>
<evidence type="ECO:0000256" key="5">
    <source>
        <dbReference type="ARBA" id="ARBA00023010"/>
    </source>
</evidence>
<gene>
    <name evidence="9" type="ORF">BCR33DRAFT_715448</name>
</gene>
<dbReference type="GO" id="GO:0000056">
    <property type="term" value="P:ribosomal small subunit export from nucleus"/>
    <property type="evidence" value="ECO:0007669"/>
    <property type="project" value="InterPro"/>
</dbReference>
<protein>
    <submittedName>
        <fullName evidence="9">Uncharacterized protein</fullName>
    </submittedName>
</protein>
<evidence type="ECO:0000313" key="10">
    <source>
        <dbReference type="Proteomes" id="UP000193642"/>
    </source>
</evidence>
<keyword evidence="2" id="KW-0813">Transport</keyword>
<dbReference type="AlphaFoldDB" id="A0A1Y2CH19"/>
<dbReference type="EMBL" id="MCGO01000016">
    <property type="protein sequence ID" value="ORY46329.1"/>
    <property type="molecule type" value="Genomic_DNA"/>
</dbReference>
<dbReference type="PANTHER" id="PTHR13257:SF0">
    <property type="entry name" value="NUCLEAR PORE COMPLEX PROTEIN NUP88"/>
    <property type="match status" value="1"/>
</dbReference>
<dbReference type="Proteomes" id="UP000193642">
    <property type="component" value="Unassembled WGS sequence"/>
</dbReference>
<evidence type="ECO:0000256" key="6">
    <source>
        <dbReference type="ARBA" id="ARBA00023132"/>
    </source>
</evidence>
<keyword evidence="7" id="KW-0539">Nucleus</keyword>
<dbReference type="GO" id="GO:0006606">
    <property type="term" value="P:protein import into nucleus"/>
    <property type="evidence" value="ECO:0007669"/>
    <property type="project" value="TreeGrafter"/>
</dbReference>
<sequence>MTVGSSWLTALPSLAPTLFPASSASASTSLVDCVSVTASTSGSVVRLLNLARVKKSAENSKAAIQELSPGVPFEVKSLALSSNGKLLALAGEFHVAVMVLPPSLKYSAALKTSETLQTVREVKLHTIGDVYHSQNSSPIAKVAWHPLSESHCHLVVLTADGILRMYDMSSDPSEPEQVAYFSDQSVFGIDLDEREAVSFAFGHSPLSRSSSVSPNSETFQGWTPFAVYGLMKSGHIYVVCPFIPFKSVWSYTYLTLLKSFNESEWKSTKSGKNKVFLEKQFYWRNRWLDEAIDSANAGMQEQLPSDVIGFSVSRNLQAKLVPTRQGPVSLVPEDGSGAGDDDFAVDLFSLETEATSVFVAAFESGTLNVCVEVGKVCAKWNLPEEDLEGSAPTFLLYERIQLVYPTEEANAGIKIHTDPNHSDAFFVSHSKGAHLVSLRPVTQTQPRGGPKELFNSETHISSDVQCLVDLDFSYWRYSSGYSFLVTTSSNQLLAIHYSSDQAIPLQQTSVLNNPASKIHHQYSPFETPAILNKQQPLIVSQKDTAEPIDDDALLKTMAQKVTEIRTDIAAIKAAGLTVQHRVEDVQEEAIKQHKALESYQAIVENNLTEQSRRLDERVEKTQKNLESMHSRVDAVLQLLMDQTQPELSPAELAFMEELKELGSRIRSHLKPRLGQVQRQKELLLKQAETVKAQVGKSFARSEEVLLDALQVQKMDEALAFEFKLLTETWKKVDEVRNLLK</sequence>
<evidence type="ECO:0000256" key="3">
    <source>
        <dbReference type="ARBA" id="ARBA00022816"/>
    </source>
</evidence>
<comment type="caution">
    <text evidence="9">The sequence shown here is derived from an EMBL/GenBank/DDBJ whole genome shotgun (WGS) entry which is preliminary data.</text>
</comment>
<dbReference type="GO" id="GO:0000055">
    <property type="term" value="P:ribosomal large subunit export from nucleus"/>
    <property type="evidence" value="ECO:0007669"/>
    <property type="project" value="InterPro"/>
</dbReference>
<feature type="coiled-coil region" evidence="8">
    <location>
        <begin position="604"/>
        <end position="631"/>
    </location>
</feature>
<dbReference type="InterPro" id="IPR037700">
    <property type="entry name" value="NUP88/NUP82"/>
</dbReference>
<keyword evidence="3" id="KW-0509">mRNA transport</keyword>
<dbReference type="STRING" id="329046.A0A1Y2CH19"/>
<keyword evidence="10" id="KW-1185">Reference proteome</keyword>
<dbReference type="GO" id="GO:0006406">
    <property type="term" value="P:mRNA export from nucleus"/>
    <property type="evidence" value="ECO:0007669"/>
    <property type="project" value="TreeGrafter"/>
</dbReference>
<keyword evidence="6" id="KW-0906">Nuclear pore complex</keyword>
<dbReference type="GO" id="GO:0005643">
    <property type="term" value="C:nuclear pore"/>
    <property type="evidence" value="ECO:0007669"/>
    <property type="project" value="UniProtKB-SubCell"/>
</dbReference>
<keyword evidence="4" id="KW-0653">Protein transport</keyword>
<dbReference type="InterPro" id="IPR015943">
    <property type="entry name" value="WD40/YVTN_repeat-like_dom_sf"/>
</dbReference>
<dbReference type="InterPro" id="IPR036322">
    <property type="entry name" value="WD40_repeat_dom_sf"/>
</dbReference>
<organism evidence="9 10">
    <name type="scientific">Rhizoclosmatium globosum</name>
    <dbReference type="NCBI Taxonomy" id="329046"/>
    <lineage>
        <taxon>Eukaryota</taxon>
        <taxon>Fungi</taxon>
        <taxon>Fungi incertae sedis</taxon>
        <taxon>Chytridiomycota</taxon>
        <taxon>Chytridiomycota incertae sedis</taxon>
        <taxon>Chytridiomycetes</taxon>
        <taxon>Chytridiales</taxon>
        <taxon>Chytriomycetaceae</taxon>
        <taxon>Rhizoclosmatium</taxon>
    </lineage>
</organism>
<dbReference type="SUPFAM" id="SSF50978">
    <property type="entry name" value="WD40 repeat-like"/>
    <property type="match status" value="1"/>
</dbReference>